<dbReference type="Proteomes" id="UP000288096">
    <property type="component" value="Unassembled WGS sequence"/>
</dbReference>
<evidence type="ECO:0000256" key="1">
    <source>
        <dbReference type="SAM" id="MobiDB-lite"/>
    </source>
</evidence>
<keyword evidence="3" id="KW-1185">Reference proteome</keyword>
<reference evidence="3" key="2">
    <citation type="submission" date="2019-01" db="EMBL/GenBank/DDBJ databases">
        <title>Genome sequence of Desulfonema ishimotonii strain Tokyo 01.</title>
        <authorList>
            <person name="Fukui M."/>
        </authorList>
    </citation>
    <scope>NUCLEOTIDE SEQUENCE [LARGE SCALE GENOMIC DNA]</scope>
    <source>
        <strain evidence="3">Tokyo 01</strain>
    </source>
</reference>
<accession>A0A401FTA5</accession>
<feature type="region of interest" description="Disordered" evidence="1">
    <location>
        <begin position="32"/>
        <end position="55"/>
    </location>
</feature>
<protein>
    <recommendedName>
        <fullName evidence="4">Type II secretion system protein GspC N-terminal domain-containing protein</fullName>
    </recommendedName>
</protein>
<dbReference type="AlphaFoldDB" id="A0A401FTA5"/>
<feature type="compositionally biased region" description="Low complexity" evidence="1">
    <location>
        <begin position="173"/>
        <end position="186"/>
    </location>
</feature>
<dbReference type="PROSITE" id="PS51257">
    <property type="entry name" value="PROKAR_LIPOPROTEIN"/>
    <property type="match status" value="1"/>
</dbReference>
<feature type="compositionally biased region" description="Basic and acidic residues" evidence="1">
    <location>
        <begin position="192"/>
        <end position="213"/>
    </location>
</feature>
<proteinExistence type="predicted"/>
<dbReference type="OrthoDB" id="9896615at2"/>
<dbReference type="EMBL" id="BEXT01000001">
    <property type="protein sequence ID" value="GBC60195.1"/>
    <property type="molecule type" value="Genomic_DNA"/>
</dbReference>
<feature type="region of interest" description="Disordered" evidence="1">
    <location>
        <begin position="171"/>
        <end position="213"/>
    </location>
</feature>
<reference evidence="3" key="1">
    <citation type="submission" date="2017-11" db="EMBL/GenBank/DDBJ databases">
        <authorList>
            <person name="Watanabe M."/>
            <person name="Kojima H."/>
        </authorList>
    </citation>
    <scope>NUCLEOTIDE SEQUENCE [LARGE SCALE GENOMIC DNA]</scope>
    <source>
        <strain evidence="3">Tokyo 01</strain>
    </source>
</reference>
<feature type="compositionally biased region" description="Basic and acidic residues" evidence="1">
    <location>
        <begin position="32"/>
        <end position="41"/>
    </location>
</feature>
<sequence length="228" mass="24937">MVSKIWLINVMLVACALILGVNAHHVWTDKGRPLPRVRGDAQDAALPGQKPADRPKKLARSAYKVVVEKNLFSPEREEFVPEVPEEAAEPEASPVKISGRKVVLYGVILMDDYQKALINNPTRKGDEPPNRWVAVGDTVGNLKVAAIEKESLLLNDGGKKYEVLLYDRKKQRSGGPSAGSGQSAPQVISTESSRKKVEKQGKAAEKSADSGEYKVVKTPFGDVRVKKK</sequence>
<comment type="caution">
    <text evidence="2">The sequence shown here is derived from an EMBL/GenBank/DDBJ whole genome shotgun (WGS) entry which is preliminary data.</text>
</comment>
<evidence type="ECO:0000313" key="3">
    <source>
        <dbReference type="Proteomes" id="UP000288096"/>
    </source>
</evidence>
<evidence type="ECO:0008006" key="4">
    <source>
        <dbReference type="Google" id="ProtNLM"/>
    </source>
</evidence>
<name>A0A401FTA5_9BACT</name>
<organism evidence="2 3">
    <name type="scientific">Desulfonema ishimotonii</name>
    <dbReference type="NCBI Taxonomy" id="45657"/>
    <lineage>
        <taxon>Bacteria</taxon>
        <taxon>Pseudomonadati</taxon>
        <taxon>Thermodesulfobacteriota</taxon>
        <taxon>Desulfobacteria</taxon>
        <taxon>Desulfobacterales</taxon>
        <taxon>Desulfococcaceae</taxon>
        <taxon>Desulfonema</taxon>
    </lineage>
</organism>
<dbReference type="RefSeq" id="WP_124327639.1">
    <property type="nucleotide sequence ID" value="NZ_BEXT01000001.1"/>
</dbReference>
<evidence type="ECO:0000313" key="2">
    <source>
        <dbReference type="EMBL" id="GBC60195.1"/>
    </source>
</evidence>
<gene>
    <name evidence="2" type="ORF">DENIS_1146</name>
</gene>